<comment type="caution">
    <text evidence="6">The sequence shown here is derived from an EMBL/GenBank/DDBJ whole genome shotgun (WGS) entry which is preliminary data.</text>
</comment>
<accession>A0A3E0VSH9</accession>
<dbReference type="GO" id="GO:0003677">
    <property type="term" value="F:DNA binding"/>
    <property type="evidence" value="ECO:0007669"/>
    <property type="project" value="UniProtKB-KW"/>
</dbReference>
<dbReference type="EMBL" id="NBXB01000042">
    <property type="protein sequence ID" value="RFA12388.1"/>
    <property type="molecule type" value="Genomic_DNA"/>
</dbReference>
<dbReference type="InterPro" id="IPR036390">
    <property type="entry name" value="WH_DNA-bd_sf"/>
</dbReference>
<dbReference type="InterPro" id="IPR036388">
    <property type="entry name" value="WH-like_DNA-bd_sf"/>
</dbReference>
<dbReference type="SUPFAM" id="SSF46785">
    <property type="entry name" value="Winged helix' DNA-binding domain"/>
    <property type="match status" value="1"/>
</dbReference>
<dbReference type="GO" id="GO:0045892">
    <property type="term" value="P:negative regulation of DNA-templated transcription"/>
    <property type="evidence" value="ECO:0007669"/>
    <property type="project" value="TreeGrafter"/>
</dbReference>
<gene>
    <name evidence="6" type="ORF">B7R22_16470</name>
</gene>
<dbReference type="Pfam" id="PF09339">
    <property type="entry name" value="HTH_IclR"/>
    <property type="match status" value="1"/>
</dbReference>
<proteinExistence type="predicted"/>
<evidence type="ECO:0000313" key="7">
    <source>
        <dbReference type="Proteomes" id="UP000256541"/>
    </source>
</evidence>
<sequence>MAEPVRGAQLVSRVSRILKVVSEHPDGLTAAAAAHATGFTRPTTYRLLASLAAEGFVDHDTARGRWFLGPELYLLGSLAADRYDITDAARDSVRSLAKETGESAFFSTRRGNETVCLLREEGSFPVRSFVLSEGVRFPLGVASAGLAILSFLSEGEVDAYLARVDLTERWGAQHAEHLLRQRIGETRERGYAVNPGLILEGSWGMGATVFDATGRPAWALSLTGIESRFRVGRQAELGQLLLDHAHGVGQRLASASPGVPAPSRSRNPT</sequence>
<dbReference type="InterPro" id="IPR014757">
    <property type="entry name" value="Tscrpt_reg_IclR_C"/>
</dbReference>
<dbReference type="InterPro" id="IPR005471">
    <property type="entry name" value="Tscrpt_reg_IclR_N"/>
</dbReference>
<name>A0A3E0VSH9_9MICO</name>
<dbReference type="Pfam" id="PF01614">
    <property type="entry name" value="IclR_C"/>
    <property type="match status" value="1"/>
</dbReference>
<dbReference type="SUPFAM" id="SSF55781">
    <property type="entry name" value="GAF domain-like"/>
    <property type="match status" value="1"/>
</dbReference>
<keyword evidence="3" id="KW-0804">Transcription</keyword>
<dbReference type="InterPro" id="IPR050707">
    <property type="entry name" value="HTH_MetabolicPath_Reg"/>
</dbReference>
<evidence type="ECO:0000256" key="2">
    <source>
        <dbReference type="ARBA" id="ARBA00023125"/>
    </source>
</evidence>
<dbReference type="AlphaFoldDB" id="A0A3E0VSH9"/>
<protein>
    <submittedName>
        <fullName evidence="6">IclR family transcriptional regulator</fullName>
    </submittedName>
</protein>
<dbReference type="Gene3D" id="1.10.10.10">
    <property type="entry name" value="Winged helix-like DNA-binding domain superfamily/Winged helix DNA-binding domain"/>
    <property type="match status" value="1"/>
</dbReference>
<evidence type="ECO:0000256" key="1">
    <source>
        <dbReference type="ARBA" id="ARBA00023015"/>
    </source>
</evidence>
<reference evidence="6 7" key="1">
    <citation type="submission" date="2017-04" db="EMBL/GenBank/DDBJ databases">
        <title>Comparative genome analysis of Subtercola boreus.</title>
        <authorList>
            <person name="Cho Y.-J."/>
            <person name="Cho A."/>
            <person name="Kim O.-S."/>
            <person name="Lee J.-I."/>
        </authorList>
    </citation>
    <scope>NUCLEOTIDE SEQUENCE [LARGE SCALE GENOMIC DNA]</scope>
    <source>
        <strain evidence="6 7">P27479</strain>
    </source>
</reference>
<feature type="domain" description="HTH iclR-type" evidence="4">
    <location>
        <begin position="8"/>
        <end position="70"/>
    </location>
</feature>
<dbReference type="InterPro" id="IPR029016">
    <property type="entry name" value="GAF-like_dom_sf"/>
</dbReference>
<dbReference type="PANTHER" id="PTHR30136:SF35">
    <property type="entry name" value="HTH-TYPE TRANSCRIPTIONAL REGULATOR RV1719"/>
    <property type="match status" value="1"/>
</dbReference>
<dbReference type="PROSITE" id="PS51077">
    <property type="entry name" value="HTH_ICLR"/>
    <property type="match status" value="1"/>
</dbReference>
<dbReference type="OrthoDB" id="9807558at2"/>
<dbReference type="Proteomes" id="UP000256541">
    <property type="component" value="Unassembled WGS sequence"/>
</dbReference>
<feature type="domain" description="IclR-ED" evidence="5">
    <location>
        <begin position="71"/>
        <end position="254"/>
    </location>
</feature>
<dbReference type="PANTHER" id="PTHR30136">
    <property type="entry name" value="HELIX-TURN-HELIX TRANSCRIPTIONAL REGULATOR, ICLR FAMILY"/>
    <property type="match status" value="1"/>
</dbReference>
<evidence type="ECO:0000313" key="6">
    <source>
        <dbReference type="EMBL" id="RFA12388.1"/>
    </source>
</evidence>
<organism evidence="6 7">
    <name type="scientific">Subtercola boreus</name>
    <dbReference type="NCBI Taxonomy" id="120213"/>
    <lineage>
        <taxon>Bacteria</taxon>
        <taxon>Bacillati</taxon>
        <taxon>Actinomycetota</taxon>
        <taxon>Actinomycetes</taxon>
        <taxon>Micrococcales</taxon>
        <taxon>Microbacteriaceae</taxon>
        <taxon>Subtercola</taxon>
    </lineage>
</organism>
<keyword evidence="2" id="KW-0238">DNA-binding</keyword>
<dbReference type="RefSeq" id="WP_116412794.1">
    <property type="nucleotide sequence ID" value="NZ_NBXB01000042.1"/>
</dbReference>
<evidence type="ECO:0000259" key="5">
    <source>
        <dbReference type="PROSITE" id="PS51078"/>
    </source>
</evidence>
<evidence type="ECO:0000259" key="4">
    <source>
        <dbReference type="PROSITE" id="PS51077"/>
    </source>
</evidence>
<dbReference type="GO" id="GO:0003700">
    <property type="term" value="F:DNA-binding transcription factor activity"/>
    <property type="evidence" value="ECO:0007669"/>
    <property type="project" value="TreeGrafter"/>
</dbReference>
<keyword evidence="1" id="KW-0805">Transcription regulation</keyword>
<evidence type="ECO:0000256" key="3">
    <source>
        <dbReference type="ARBA" id="ARBA00023163"/>
    </source>
</evidence>
<dbReference type="SMART" id="SM00346">
    <property type="entry name" value="HTH_ICLR"/>
    <property type="match status" value="1"/>
</dbReference>
<dbReference type="Gene3D" id="3.30.450.40">
    <property type="match status" value="1"/>
</dbReference>
<dbReference type="PROSITE" id="PS51078">
    <property type="entry name" value="ICLR_ED"/>
    <property type="match status" value="1"/>
</dbReference>